<feature type="coiled-coil region" evidence="1">
    <location>
        <begin position="557"/>
        <end position="591"/>
    </location>
</feature>
<dbReference type="EMBL" id="JAVYJV010000023">
    <property type="protein sequence ID" value="KAK4340422.1"/>
    <property type="molecule type" value="Genomic_DNA"/>
</dbReference>
<proteinExistence type="predicted"/>
<accession>A0AAE1QYA0</accession>
<feature type="coiled-coil region" evidence="1">
    <location>
        <begin position="450"/>
        <end position="519"/>
    </location>
</feature>
<feature type="coiled-coil region" evidence="1">
    <location>
        <begin position="1"/>
        <end position="421"/>
    </location>
</feature>
<keyword evidence="1" id="KW-0175">Coiled coil</keyword>
<evidence type="ECO:0000256" key="1">
    <source>
        <dbReference type="SAM" id="Coils"/>
    </source>
</evidence>
<sequence>MEEASEKLENLKNLNNMLLRETIEKRKQVDSLGQAKGCLESELKKSNSEKNELTTELTQLSDQVIQLDIEKTLVSLFVGVQVGCHAEVFEKERKGFQEQNVLVEEKLNSVEREMVDVLREKGEIEKVLIGKESEIESLKKKVSDVSDEVVNERNVSEEIRNEKDDMRMELDVQIEEANRLRVKLVETEKREKEIEVEVGKLKVEYDAVKEEIKDREGKIESLVSEKELVENSLLGSNKVIEELKGKIDGIVREKEGIEVEKNAEAKKNGELENTVTGLNDMVLSLQKEEAKLRENLAELEKKCLEGLRKDEEMEKKINELVKGNNEKEIRVENLIEQKSFVERELDKALKQLDEEKKKIEQTVTEKNRMEKAKVSRESEIVELQKQLAEFKDVIEKLEVSCNGQEEKVKNLETEVGKYKAAFERVILEKDEIQKCFADEEESGINMKKQIEEMEKHIEKIVKEVEQTKAEYLDVVREKKELETQCQVLNEEIACVQTSLGEAQKKLSAMQCKVELANSNSEEILNALRTAADSICSNGGGANGSVVGEKQMNGEAELEAIKNVIKSKENKVEEMERQVEFLQFSVAQAQKKKNFWTMLSSATTLFAAISLAYVARGH</sequence>
<evidence type="ECO:0000313" key="3">
    <source>
        <dbReference type="Proteomes" id="UP001291623"/>
    </source>
</evidence>
<keyword evidence="3" id="KW-1185">Reference proteome</keyword>
<reference evidence="2" key="1">
    <citation type="submission" date="2023-12" db="EMBL/GenBank/DDBJ databases">
        <title>Genome assembly of Anisodus tanguticus.</title>
        <authorList>
            <person name="Wang Y.-J."/>
        </authorList>
    </citation>
    <scope>NUCLEOTIDE SEQUENCE</scope>
    <source>
        <strain evidence="2">KB-2021</strain>
        <tissue evidence="2">Leaf</tissue>
    </source>
</reference>
<dbReference type="AlphaFoldDB" id="A0AAE1QYA0"/>
<evidence type="ECO:0000313" key="2">
    <source>
        <dbReference type="EMBL" id="KAK4340422.1"/>
    </source>
</evidence>
<comment type="caution">
    <text evidence="2">The sequence shown here is derived from an EMBL/GenBank/DDBJ whole genome shotgun (WGS) entry which is preliminary data.</text>
</comment>
<gene>
    <name evidence="2" type="ORF">RND71_041884</name>
</gene>
<protein>
    <submittedName>
        <fullName evidence="2">Uncharacterized protein</fullName>
    </submittedName>
</protein>
<name>A0AAE1QYA0_9SOLA</name>
<dbReference type="Proteomes" id="UP001291623">
    <property type="component" value="Unassembled WGS sequence"/>
</dbReference>
<organism evidence="2 3">
    <name type="scientific">Anisodus tanguticus</name>
    <dbReference type="NCBI Taxonomy" id="243964"/>
    <lineage>
        <taxon>Eukaryota</taxon>
        <taxon>Viridiplantae</taxon>
        <taxon>Streptophyta</taxon>
        <taxon>Embryophyta</taxon>
        <taxon>Tracheophyta</taxon>
        <taxon>Spermatophyta</taxon>
        <taxon>Magnoliopsida</taxon>
        <taxon>eudicotyledons</taxon>
        <taxon>Gunneridae</taxon>
        <taxon>Pentapetalae</taxon>
        <taxon>asterids</taxon>
        <taxon>lamiids</taxon>
        <taxon>Solanales</taxon>
        <taxon>Solanaceae</taxon>
        <taxon>Solanoideae</taxon>
        <taxon>Hyoscyameae</taxon>
        <taxon>Anisodus</taxon>
    </lineage>
</organism>